<evidence type="ECO:0000256" key="1">
    <source>
        <dbReference type="ARBA" id="ARBA00022574"/>
    </source>
</evidence>
<dbReference type="Gene3D" id="2.130.10.10">
    <property type="entry name" value="YVTN repeat-like/Quinoprotein amine dehydrogenase"/>
    <property type="match status" value="2"/>
</dbReference>
<keyword evidence="2" id="KW-0677">Repeat</keyword>
<dbReference type="InterPro" id="IPR011047">
    <property type="entry name" value="Quinoprotein_ADH-like_sf"/>
</dbReference>
<feature type="repeat" description="WD" evidence="5">
    <location>
        <begin position="170"/>
        <end position="211"/>
    </location>
</feature>
<dbReference type="PANTHER" id="PTHR19877">
    <property type="entry name" value="EUKARYOTIC TRANSLATION INITIATION FACTOR 3 SUBUNIT I"/>
    <property type="match status" value="1"/>
</dbReference>
<dbReference type="PANTHER" id="PTHR19877:SF13">
    <property type="entry name" value="SERINE-THREONINE KINASE RECEPTOR-ASSOCIATED PROTEIN"/>
    <property type="match status" value="1"/>
</dbReference>
<evidence type="ECO:0000256" key="2">
    <source>
        <dbReference type="ARBA" id="ARBA00022737"/>
    </source>
</evidence>
<accession>A0ABT0L310</accession>
<proteinExistence type="inferred from homology"/>
<evidence type="ECO:0000313" key="7">
    <source>
        <dbReference type="Proteomes" id="UP001203212"/>
    </source>
</evidence>
<gene>
    <name evidence="6" type="ORF">L2689_12705</name>
</gene>
<dbReference type="RefSeq" id="WP_229778344.1">
    <property type="nucleotide sequence ID" value="NZ_BMOT01000010.1"/>
</dbReference>
<dbReference type="SUPFAM" id="SSF50998">
    <property type="entry name" value="Quinoprotein alcohol dehydrogenase-like"/>
    <property type="match status" value="1"/>
</dbReference>
<dbReference type="PROSITE" id="PS50082">
    <property type="entry name" value="WD_REPEATS_2"/>
    <property type="match status" value="1"/>
</dbReference>
<keyword evidence="1 5" id="KW-0853">WD repeat</keyword>
<dbReference type="InterPro" id="IPR001680">
    <property type="entry name" value="WD40_rpt"/>
</dbReference>
<comment type="similarity">
    <text evidence="3">Belongs to the WD repeat STRAP family.</text>
</comment>
<dbReference type="Pfam" id="PF00400">
    <property type="entry name" value="WD40"/>
    <property type="match status" value="1"/>
</dbReference>
<comment type="caution">
    <text evidence="6">The sequence shown here is derived from an EMBL/GenBank/DDBJ whole genome shotgun (WGS) entry which is preliminary data.</text>
</comment>
<dbReference type="SMART" id="SM00320">
    <property type="entry name" value="WD40"/>
    <property type="match status" value="5"/>
</dbReference>
<organism evidence="6 7">
    <name type="scientific">Shewanella aestuarii</name>
    <dbReference type="NCBI Taxonomy" id="1028752"/>
    <lineage>
        <taxon>Bacteria</taxon>
        <taxon>Pseudomonadati</taxon>
        <taxon>Pseudomonadota</taxon>
        <taxon>Gammaproteobacteria</taxon>
        <taxon>Alteromonadales</taxon>
        <taxon>Shewanellaceae</taxon>
        <taxon>Shewanella</taxon>
    </lineage>
</organism>
<dbReference type="InterPro" id="IPR015943">
    <property type="entry name" value="WD40/YVTN_repeat-like_dom_sf"/>
</dbReference>
<name>A0ABT0L310_9GAMM</name>
<keyword evidence="7" id="KW-1185">Reference proteome</keyword>
<evidence type="ECO:0000256" key="4">
    <source>
        <dbReference type="ARBA" id="ARBA00040390"/>
    </source>
</evidence>
<dbReference type="EMBL" id="JAKILK010000007">
    <property type="protein sequence ID" value="MCL1118097.1"/>
    <property type="molecule type" value="Genomic_DNA"/>
</dbReference>
<evidence type="ECO:0000256" key="3">
    <source>
        <dbReference type="ARBA" id="ARBA00038394"/>
    </source>
</evidence>
<sequence length="333" mass="36636">MLANTGSRLLRMRFMLIPLVLAMLIGCHQIVDSKKPDEIHRLVEESLVDGVLSADASIAVTLGRSRTLSVWDIATQTLLHQWIGDDFEQANYHLALSENKQHLITAGKNNITIFNLVTGKLDLRWTAQGFNPDASVTSLFLSQTGGTIIVGMSDGSITVIKRSSMTMSLFKQHSAAVNHVELSDVEQQVLSSGLDGQVQVWASHSGEVINSFSRPQRITSVSFDEATGRLFIADALDNNAIFDSKTTLSVGKLDYLERYRYFRVALLINNANNLITATTKQTVIYWDAVSGKELFNWNITAFSAGTTVLSMKIQPNGKLLTLSSDGALESWVL</sequence>
<evidence type="ECO:0000256" key="5">
    <source>
        <dbReference type="PROSITE-ProRule" id="PRU00221"/>
    </source>
</evidence>
<reference evidence="6 7" key="1">
    <citation type="submission" date="2022-01" db="EMBL/GenBank/DDBJ databases">
        <title>Whole genome-based taxonomy of the Shewanellaceae.</title>
        <authorList>
            <person name="Martin-Rodriguez A.J."/>
        </authorList>
    </citation>
    <scope>NUCLEOTIDE SEQUENCE [LARGE SCALE GENOMIC DNA]</scope>
    <source>
        <strain evidence="6 7">JCM 17801</strain>
    </source>
</reference>
<dbReference type="Proteomes" id="UP001203212">
    <property type="component" value="Unassembled WGS sequence"/>
</dbReference>
<evidence type="ECO:0000313" key="6">
    <source>
        <dbReference type="EMBL" id="MCL1118097.1"/>
    </source>
</evidence>
<protein>
    <recommendedName>
        <fullName evidence="4">Serine-threonine kinase receptor-associated protein</fullName>
    </recommendedName>
</protein>
<dbReference type="PROSITE" id="PS50294">
    <property type="entry name" value="WD_REPEATS_REGION"/>
    <property type="match status" value="1"/>
</dbReference>